<evidence type="ECO:0000313" key="1">
    <source>
        <dbReference type="EMBL" id="KAF9445067.1"/>
    </source>
</evidence>
<evidence type="ECO:0008006" key="3">
    <source>
        <dbReference type="Google" id="ProtNLM"/>
    </source>
</evidence>
<reference evidence="1" key="1">
    <citation type="submission" date="2020-11" db="EMBL/GenBank/DDBJ databases">
        <authorList>
            <consortium name="DOE Joint Genome Institute"/>
            <person name="Ahrendt S."/>
            <person name="Riley R."/>
            <person name="Andreopoulos W."/>
            <person name="Labutti K."/>
            <person name="Pangilinan J."/>
            <person name="Ruiz-Duenas F.J."/>
            <person name="Barrasa J.M."/>
            <person name="Sanchez-Garcia M."/>
            <person name="Camarero S."/>
            <person name="Miyauchi S."/>
            <person name="Serrano A."/>
            <person name="Linde D."/>
            <person name="Babiker R."/>
            <person name="Drula E."/>
            <person name="Ayuso-Fernandez I."/>
            <person name="Pacheco R."/>
            <person name="Padilla G."/>
            <person name="Ferreira P."/>
            <person name="Barriuso J."/>
            <person name="Kellner H."/>
            <person name="Castanera R."/>
            <person name="Alfaro M."/>
            <person name="Ramirez L."/>
            <person name="Pisabarro A.G."/>
            <person name="Kuo A."/>
            <person name="Tritt A."/>
            <person name="Lipzen A."/>
            <person name="He G."/>
            <person name="Yan M."/>
            <person name="Ng V."/>
            <person name="Cullen D."/>
            <person name="Martin F."/>
            <person name="Rosso M.-N."/>
            <person name="Henrissat B."/>
            <person name="Hibbett D."/>
            <person name="Martinez A.T."/>
            <person name="Grigoriev I.V."/>
        </authorList>
    </citation>
    <scope>NUCLEOTIDE SEQUENCE</scope>
    <source>
        <strain evidence="1">MF-IS2</strain>
    </source>
</reference>
<keyword evidence="2" id="KW-1185">Reference proteome</keyword>
<accession>A0A9P5X5U9</accession>
<sequence length="241" mass="27807">MASNTESLRNRSLANHPLHKEYYIRTANFHIMARGTRFRVHSFFLTRDSAYWRNEIADQNVSEDGQRPLGSRFSSPFPIDEDPEDFAAFLWVFYNPLQWATNQCIMHHWSTFPTLTVKDKIRILQDYDASRRDLLPLFTELAFRVEMLTLEEFRALDEDAQFEVTRARELILHRRLSAPSGDGDDLPTVPPLRHLSNEERSSIVAEVFGIPPFEAPASPEAGTAASNLVLSFFPFDFQHFG</sequence>
<organism evidence="1 2">
    <name type="scientific">Macrolepiota fuliginosa MF-IS2</name>
    <dbReference type="NCBI Taxonomy" id="1400762"/>
    <lineage>
        <taxon>Eukaryota</taxon>
        <taxon>Fungi</taxon>
        <taxon>Dikarya</taxon>
        <taxon>Basidiomycota</taxon>
        <taxon>Agaricomycotina</taxon>
        <taxon>Agaricomycetes</taxon>
        <taxon>Agaricomycetidae</taxon>
        <taxon>Agaricales</taxon>
        <taxon>Agaricineae</taxon>
        <taxon>Agaricaceae</taxon>
        <taxon>Macrolepiota</taxon>
    </lineage>
</organism>
<name>A0A9P5X5U9_9AGAR</name>
<comment type="caution">
    <text evidence="1">The sequence shown here is derived from an EMBL/GenBank/DDBJ whole genome shotgun (WGS) entry which is preliminary data.</text>
</comment>
<proteinExistence type="predicted"/>
<dbReference type="OrthoDB" id="2593747at2759"/>
<dbReference type="Proteomes" id="UP000807342">
    <property type="component" value="Unassembled WGS sequence"/>
</dbReference>
<evidence type="ECO:0000313" key="2">
    <source>
        <dbReference type="Proteomes" id="UP000807342"/>
    </source>
</evidence>
<dbReference type="AlphaFoldDB" id="A0A9P5X5U9"/>
<protein>
    <recommendedName>
        <fullName evidence="3">BTB domain-containing protein</fullName>
    </recommendedName>
</protein>
<gene>
    <name evidence="1" type="ORF">P691DRAFT_806201</name>
</gene>
<dbReference type="EMBL" id="MU151327">
    <property type="protein sequence ID" value="KAF9445067.1"/>
    <property type="molecule type" value="Genomic_DNA"/>
</dbReference>